<evidence type="ECO:0000256" key="1">
    <source>
        <dbReference type="ARBA" id="ARBA00004167"/>
    </source>
</evidence>
<dbReference type="AlphaFoldDB" id="A0A3Q3AJ58"/>
<feature type="transmembrane region" description="Helical" evidence="7">
    <location>
        <begin position="263"/>
        <end position="287"/>
    </location>
</feature>
<reference evidence="9" key="1">
    <citation type="submission" date="2025-08" db="UniProtKB">
        <authorList>
            <consortium name="Ensembl"/>
        </authorList>
    </citation>
    <scope>IDENTIFICATION</scope>
</reference>
<dbReference type="GO" id="GO:0004896">
    <property type="term" value="F:cytokine receptor activity"/>
    <property type="evidence" value="ECO:0007669"/>
    <property type="project" value="TreeGrafter"/>
</dbReference>
<name>A0A3Q3AJ58_KRYMA</name>
<evidence type="ECO:0000256" key="3">
    <source>
        <dbReference type="ARBA" id="ARBA00022729"/>
    </source>
</evidence>
<proteinExistence type="predicted"/>
<dbReference type="SUPFAM" id="SSF49265">
    <property type="entry name" value="Fibronectin type III"/>
    <property type="match status" value="1"/>
</dbReference>
<feature type="chain" id="PRO_5018665722" evidence="8">
    <location>
        <begin position="26"/>
        <end position="447"/>
    </location>
</feature>
<reference evidence="9" key="2">
    <citation type="submission" date="2025-09" db="UniProtKB">
        <authorList>
            <consortium name="Ensembl"/>
        </authorList>
    </citation>
    <scope>IDENTIFICATION</scope>
</reference>
<dbReference type="InterPro" id="IPR013783">
    <property type="entry name" value="Ig-like_fold"/>
</dbReference>
<accession>A0A3Q3AJ58</accession>
<keyword evidence="2 7" id="KW-0812">Transmembrane</keyword>
<protein>
    <submittedName>
        <fullName evidence="9">Interleukin-21 receptor-like</fullName>
    </submittedName>
</protein>
<dbReference type="Ensembl" id="ENSKMAT00000016465.1">
    <property type="protein sequence ID" value="ENSKMAP00000016235.1"/>
    <property type="gene ID" value="ENSKMAG00000012114.1"/>
</dbReference>
<evidence type="ECO:0000256" key="5">
    <source>
        <dbReference type="ARBA" id="ARBA00023136"/>
    </source>
</evidence>
<keyword evidence="5 7" id="KW-0472">Membrane</keyword>
<evidence type="ECO:0000256" key="8">
    <source>
        <dbReference type="SAM" id="SignalP"/>
    </source>
</evidence>
<keyword evidence="6" id="KW-0675">Receptor</keyword>
<dbReference type="InterPro" id="IPR036116">
    <property type="entry name" value="FN3_sf"/>
</dbReference>
<organism evidence="9 10">
    <name type="scientific">Kryptolebias marmoratus</name>
    <name type="common">Mangrove killifish</name>
    <name type="synonym">Rivulus marmoratus</name>
    <dbReference type="NCBI Taxonomy" id="37003"/>
    <lineage>
        <taxon>Eukaryota</taxon>
        <taxon>Metazoa</taxon>
        <taxon>Chordata</taxon>
        <taxon>Craniata</taxon>
        <taxon>Vertebrata</taxon>
        <taxon>Euteleostomi</taxon>
        <taxon>Actinopterygii</taxon>
        <taxon>Neopterygii</taxon>
        <taxon>Teleostei</taxon>
        <taxon>Neoteleostei</taxon>
        <taxon>Acanthomorphata</taxon>
        <taxon>Ovalentaria</taxon>
        <taxon>Atherinomorphae</taxon>
        <taxon>Cyprinodontiformes</taxon>
        <taxon>Rivulidae</taxon>
        <taxon>Kryptolebias</taxon>
    </lineage>
</organism>
<keyword evidence="3 8" id="KW-0732">Signal</keyword>
<evidence type="ECO:0000313" key="10">
    <source>
        <dbReference type="Proteomes" id="UP000264800"/>
    </source>
</evidence>
<dbReference type="RefSeq" id="XP_024862185.1">
    <property type="nucleotide sequence ID" value="XM_025006417.2"/>
</dbReference>
<dbReference type="STRING" id="37003.ENSKMAP00000016235"/>
<comment type="subcellular location">
    <subcellularLocation>
        <location evidence="1">Membrane</location>
        <topology evidence="1">Single-pass membrane protein</topology>
    </subcellularLocation>
</comment>
<dbReference type="Gene3D" id="2.60.40.10">
    <property type="entry name" value="Immunoglobulins"/>
    <property type="match status" value="1"/>
</dbReference>
<evidence type="ECO:0000256" key="4">
    <source>
        <dbReference type="ARBA" id="ARBA00022989"/>
    </source>
</evidence>
<dbReference type="OMA" id="CNEYCTL"/>
<evidence type="ECO:0000256" key="6">
    <source>
        <dbReference type="ARBA" id="ARBA00023170"/>
    </source>
</evidence>
<dbReference type="Proteomes" id="UP000264800">
    <property type="component" value="Unplaced"/>
</dbReference>
<keyword evidence="10" id="KW-1185">Reference proteome</keyword>
<dbReference type="GeneTree" id="ENSGT00940000167095"/>
<feature type="signal peptide" evidence="8">
    <location>
        <begin position="1"/>
        <end position="25"/>
    </location>
</feature>
<keyword evidence="4 7" id="KW-1133">Transmembrane helix</keyword>
<dbReference type="PANTHER" id="PTHR23037:SF7">
    <property type="entry name" value="INTERLEUKIN-21 RECEPTOR"/>
    <property type="match status" value="1"/>
</dbReference>
<evidence type="ECO:0000256" key="2">
    <source>
        <dbReference type="ARBA" id="ARBA00022692"/>
    </source>
</evidence>
<dbReference type="GeneID" id="108237210"/>
<dbReference type="PANTHER" id="PTHR23037">
    <property type="entry name" value="CYTOKINE RECEPTOR"/>
    <property type="match status" value="1"/>
</dbReference>
<dbReference type="KEGG" id="kmr:108237210"/>
<dbReference type="OrthoDB" id="8939865at2759"/>
<evidence type="ECO:0000256" key="7">
    <source>
        <dbReference type="SAM" id="Phobius"/>
    </source>
</evidence>
<sequence>MDPPPRLKALLQVVLLLWSAGAGWLQGERLPGEDLNLQCVNDYLYTINCTLDIAPPEDASVSSRSYWLTITDLYENSMYLCPLENTTEGYFCSVNKLDETPDVDTFTDVDAYSIALCQDEDGGSESCEGLEDEYEPVSHIKPNAPCCLAVGQNSSRLLFTWRSSYEDYSSFTELMKDLQYQLLIYETDDTHKAGTYVNTDDTLYSVDRRFLPDEEYAARVRSSPNMVHYQGQWSDWSSEVLWRTDPAVEDDGHIPYEDADKPALMFAVPMVIGGVCVVVVIILVLYYGPIKMWRQSTFIPTPAPYFHSLYRDYQGDFKSWVVTQDNTVDALKAEETLKIDILVQSVDAPQQWWTEAGGSGGYRNVPSPDCAVADYGGSSGAPYTDSSWLSARGSSGGAWSEPGSPARDLGCWLCSDTSLEREPPWYCNEYCTLSCVQQRLSGAPQEA</sequence>
<dbReference type="GO" id="GO:0009897">
    <property type="term" value="C:external side of plasma membrane"/>
    <property type="evidence" value="ECO:0007669"/>
    <property type="project" value="TreeGrafter"/>
</dbReference>
<evidence type="ECO:0000313" key="9">
    <source>
        <dbReference type="Ensembl" id="ENSKMAP00000016235.1"/>
    </source>
</evidence>